<organism evidence="1 2">
    <name type="scientific">Halteria grandinella</name>
    <dbReference type="NCBI Taxonomy" id="5974"/>
    <lineage>
        <taxon>Eukaryota</taxon>
        <taxon>Sar</taxon>
        <taxon>Alveolata</taxon>
        <taxon>Ciliophora</taxon>
        <taxon>Intramacronucleata</taxon>
        <taxon>Spirotrichea</taxon>
        <taxon>Stichotrichia</taxon>
        <taxon>Sporadotrichida</taxon>
        <taxon>Halteriidae</taxon>
        <taxon>Halteria</taxon>
    </lineage>
</organism>
<keyword evidence="2" id="KW-1185">Reference proteome</keyword>
<reference evidence="1" key="1">
    <citation type="submission" date="2019-06" db="EMBL/GenBank/DDBJ databases">
        <authorList>
            <person name="Zheng W."/>
        </authorList>
    </citation>
    <scope>NUCLEOTIDE SEQUENCE</scope>
    <source>
        <strain evidence="1">QDHG01</strain>
    </source>
</reference>
<name>A0A8J8P364_HALGN</name>
<sequence>MEEWLSLRQQSQAILLIGKEEALRVGTTIQQRIKLVISMSHIKQELASPITKESLPSNLSILKVMRGTLPIHWRLVLKRKAEAITNLHLILEKLRRMPLTIGPSRT</sequence>
<accession>A0A8J8P364</accession>
<dbReference type="Proteomes" id="UP000785679">
    <property type="component" value="Unassembled WGS sequence"/>
</dbReference>
<gene>
    <name evidence="1" type="ORF">FGO68_gene17081</name>
</gene>
<evidence type="ECO:0000313" key="2">
    <source>
        <dbReference type="Proteomes" id="UP000785679"/>
    </source>
</evidence>
<dbReference type="EMBL" id="RRYP01002430">
    <property type="protein sequence ID" value="TNV84776.1"/>
    <property type="molecule type" value="Genomic_DNA"/>
</dbReference>
<evidence type="ECO:0000313" key="1">
    <source>
        <dbReference type="EMBL" id="TNV84776.1"/>
    </source>
</evidence>
<dbReference type="AlphaFoldDB" id="A0A8J8P364"/>
<protein>
    <submittedName>
        <fullName evidence="1">Uncharacterized protein</fullName>
    </submittedName>
</protein>
<comment type="caution">
    <text evidence="1">The sequence shown here is derived from an EMBL/GenBank/DDBJ whole genome shotgun (WGS) entry which is preliminary data.</text>
</comment>
<proteinExistence type="predicted"/>